<keyword evidence="1" id="KW-0812">Transmembrane</keyword>
<protein>
    <submittedName>
        <fullName evidence="2">Uncharacterized protein</fullName>
    </submittedName>
</protein>
<evidence type="ECO:0000313" key="3">
    <source>
        <dbReference type="Proteomes" id="UP001209279"/>
    </source>
</evidence>
<feature type="transmembrane region" description="Helical" evidence="1">
    <location>
        <begin position="7"/>
        <end position="25"/>
    </location>
</feature>
<organism evidence="2 3">
    <name type="scientific">Pseudomonas soli</name>
    <dbReference type="NCBI Taxonomy" id="1306993"/>
    <lineage>
        <taxon>Bacteria</taxon>
        <taxon>Pseudomonadati</taxon>
        <taxon>Pseudomonadota</taxon>
        <taxon>Gammaproteobacteria</taxon>
        <taxon>Pseudomonadales</taxon>
        <taxon>Pseudomonadaceae</taxon>
        <taxon>Pseudomonas</taxon>
    </lineage>
</organism>
<evidence type="ECO:0000256" key="1">
    <source>
        <dbReference type="SAM" id="Phobius"/>
    </source>
</evidence>
<keyword evidence="1" id="KW-0472">Membrane</keyword>
<keyword evidence="1" id="KW-1133">Transmembrane helix</keyword>
<evidence type="ECO:0000313" key="2">
    <source>
        <dbReference type="EMBL" id="UXZ45566.1"/>
    </source>
</evidence>
<proteinExistence type="predicted"/>
<feature type="transmembrane region" description="Helical" evidence="1">
    <location>
        <begin position="58"/>
        <end position="80"/>
    </location>
</feature>
<gene>
    <name evidence="2" type="ORF">K7K07_00830</name>
</gene>
<dbReference type="EMBL" id="CP083803">
    <property type="protein sequence ID" value="UXZ45566.1"/>
    <property type="molecule type" value="Genomic_DNA"/>
</dbReference>
<reference evidence="2" key="1">
    <citation type="submission" date="2021-08" db="EMBL/GenBank/DDBJ databases">
        <authorList>
            <person name="Yaryura P.M."/>
            <person name="Bianco M.I."/>
            <person name="Morais C."/>
            <person name="Setubal J.C."/>
        </authorList>
    </citation>
    <scope>NUCLEOTIDE SEQUENCE</scope>
    <source>
        <strain evidence="2">AP1</strain>
    </source>
</reference>
<sequence length="94" mass="10379">MELLVEVVFWGLAILLTVTVLYGHFYSKRNGINMNTFPGLFELFGHVFTFKNKVLSGLFIFSMYGGAIIGVGLIVLIFYAQSKGCNIHVKGSIG</sequence>
<dbReference type="AlphaFoldDB" id="A0AAJ5MKF5"/>
<dbReference type="RefSeq" id="WP_263159464.1">
    <property type="nucleotide sequence ID" value="NZ_CP083803.1"/>
</dbReference>
<name>A0AAJ5MKF5_9PSED</name>
<accession>A0AAJ5MKF5</accession>
<dbReference type="Proteomes" id="UP001209279">
    <property type="component" value="Chromosome"/>
</dbReference>